<keyword evidence="3" id="KW-1185">Reference proteome</keyword>
<feature type="compositionally biased region" description="Basic residues" evidence="1">
    <location>
        <begin position="83"/>
        <end position="93"/>
    </location>
</feature>
<protein>
    <submittedName>
        <fullName evidence="2">Uncharacterized protein</fullName>
    </submittedName>
</protein>
<evidence type="ECO:0000313" key="2">
    <source>
        <dbReference type="EMBL" id="TNN70772.1"/>
    </source>
</evidence>
<gene>
    <name evidence="2" type="ORF">EYF80_019055</name>
</gene>
<dbReference type="EMBL" id="SRLO01000159">
    <property type="protein sequence ID" value="TNN70772.1"/>
    <property type="molecule type" value="Genomic_DNA"/>
</dbReference>
<feature type="compositionally biased region" description="Basic and acidic residues" evidence="1">
    <location>
        <begin position="94"/>
        <end position="107"/>
    </location>
</feature>
<evidence type="ECO:0000313" key="3">
    <source>
        <dbReference type="Proteomes" id="UP000314294"/>
    </source>
</evidence>
<evidence type="ECO:0000256" key="1">
    <source>
        <dbReference type="SAM" id="MobiDB-lite"/>
    </source>
</evidence>
<sequence>MKAHLSRNIEDGGRDASPIVPLAVWPRQFNMLGESPSASVCGVMESLTALTLFLMRINLQRRGEGSRKRKMQICEQREDKKATNRRKHKRSVRKAGEREETVKDKSSSETCAEMQGQTNKERERERI</sequence>
<organism evidence="2 3">
    <name type="scientific">Liparis tanakae</name>
    <name type="common">Tanaka's snailfish</name>
    <dbReference type="NCBI Taxonomy" id="230148"/>
    <lineage>
        <taxon>Eukaryota</taxon>
        <taxon>Metazoa</taxon>
        <taxon>Chordata</taxon>
        <taxon>Craniata</taxon>
        <taxon>Vertebrata</taxon>
        <taxon>Euteleostomi</taxon>
        <taxon>Actinopterygii</taxon>
        <taxon>Neopterygii</taxon>
        <taxon>Teleostei</taxon>
        <taxon>Neoteleostei</taxon>
        <taxon>Acanthomorphata</taxon>
        <taxon>Eupercaria</taxon>
        <taxon>Perciformes</taxon>
        <taxon>Cottioidei</taxon>
        <taxon>Cottales</taxon>
        <taxon>Liparidae</taxon>
        <taxon>Liparis</taxon>
    </lineage>
</organism>
<proteinExistence type="predicted"/>
<accession>A0A4Z2I0K6</accession>
<dbReference type="Proteomes" id="UP000314294">
    <property type="component" value="Unassembled WGS sequence"/>
</dbReference>
<reference evidence="2 3" key="1">
    <citation type="submission" date="2019-03" db="EMBL/GenBank/DDBJ databases">
        <title>First draft genome of Liparis tanakae, snailfish: a comprehensive survey of snailfish specific genes.</title>
        <authorList>
            <person name="Kim W."/>
            <person name="Song I."/>
            <person name="Jeong J.-H."/>
            <person name="Kim D."/>
            <person name="Kim S."/>
            <person name="Ryu S."/>
            <person name="Song J.Y."/>
            <person name="Lee S.K."/>
        </authorList>
    </citation>
    <scope>NUCLEOTIDE SEQUENCE [LARGE SCALE GENOMIC DNA]</scope>
    <source>
        <tissue evidence="2">Muscle</tissue>
    </source>
</reference>
<dbReference type="AlphaFoldDB" id="A0A4Z2I0K6"/>
<feature type="region of interest" description="Disordered" evidence="1">
    <location>
        <begin position="61"/>
        <end position="127"/>
    </location>
</feature>
<name>A0A4Z2I0K6_9TELE</name>
<comment type="caution">
    <text evidence="2">The sequence shown here is derived from an EMBL/GenBank/DDBJ whole genome shotgun (WGS) entry which is preliminary data.</text>
</comment>